<dbReference type="Proteomes" id="UP000005205">
    <property type="component" value="Unassembled WGS sequence"/>
</dbReference>
<reference evidence="2" key="2">
    <citation type="submission" date="2016-04" db="UniProtKB">
        <authorList>
            <consortium name="EnsemblMetazoa"/>
        </authorList>
    </citation>
    <scope>IDENTIFICATION</scope>
</reference>
<dbReference type="KEGG" id="acep:105625157"/>
<dbReference type="PANTHER" id="PTHR43861:SF1">
    <property type="entry name" value="TRANS-ACONITATE 2-METHYLTRANSFERASE"/>
    <property type="match status" value="1"/>
</dbReference>
<dbReference type="SUPFAM" id="SSF53335">
    <property type="entry name" value="S-adenosyl-L-methionine-dependent methyltransferases"/>
    <property type="match status" value="1"/>
</dbReference>
<evidence type="ECO:0000259" key="1">
    <source>
        <dbReference type="Pfam" id="PF08242"/>
    </source>
</evidence>
<accession>A0A158NWI0</accession>
<organism evidence="2 3">
    <name type="scientific">Atta cephalotes</name>
    <name type="common">Leafcutter ant</name>
    <dbReference type="NCBI Taxonomy" id="12957"/>
    <lineage>
        <taxon>Eukaryota</taxon>
        <taxon>Metazoa</taxon>
        <taxon>Ecdysozoa</taxon>
        <taxon>Arthropoda</taxon>
        <taxon>Hexapoda</taxon>
        <taxon>Insecta</taxon>
        <taxon>Pterygota</taxon>
        <taxon>Neoptera</taxon>
        <taxon>Endopterygota</taxon>
        <taxon>Hymenoptera</taxon>
        <taxon>Apocrita</taxon>
        <taxon>Aculeata</taxon>
        <taxon>Formicoidea</taxon>
        <taxon>Formicidae</taxon>
        <taxon>Myrmicinae</taxon>
        <taxon>Atta</taxon>
    </lineage>
</organism>
<dbReference type="InterPro" id="IPR013217">
    <property type="entry name" value="Methyltransf_12"/>
</dbReference>
<proteinExistence type="predicted"/>
<name>A0A158NWI0_ATTCE</name>
<dbReference type="InterPro" id="IPR029063">
    <property type="entry name" value="SAM-dependent_MTases_sf"/>
</dbReference>
<dbReference type="OrthoDB" id="8300214at2759"/>
<evidence type="ECO:0000313" key="2">
    <source>
        <dbReference type="EnsemblMetazoa" id="XP_012061888.1"/>
    </source>
</evidence>
<dbReference type="CDD" id="cd02440">
    <property type="entry name" value="AdoMet_MTases"/>
    <property type="match status" value="1"/>
</dbReference>
<dbReference type="STRING" id="12957.A0A158NWI0"/>
<keyword evidence="3" id="KW-1185">Reference proteome</keyword>
<feature type="domain" description="Methyltransferase type 12" evidence="1">
    <location>
        <begin position="37"/>
        <end position="135"/>
    </location>
</feature>
<dbReference type="EMBL" id="ADTU01028017">
    <property type="status" value="NOT_ANNOTATED_CDS"/>
    <property type="molecule type" value="Genomic_DNA"/>
</dbReference>
<evidence type="ECO:0000313" key="3">
    <source>
        <dbReference type="Proteomes" id="UP000005205"/>
    </source>
</evidence>
<gene>
    <name evidence="2" type="primary">105625157</name>
</gene>
<dbReference type="Pfam" id="PF08242">
    <property type="entry name" value="Methyltransf_12"/>
    <property type="match status" value="1"/>
</dbReference>
<dbReference type="Gene3D" id="3.40.50.150">
    <property type="entry name" value="Vaccinia Virus protein VP39"/>
    <property type="match status" value="1"/>
</dbReference>
<dbReference type="PANTHER" id="PTHR43861">
    <property type="entry name" value="TRANS-ACONITATE 2-METHYLTRANSFERASE-RELATED"/>
    <property type="match status" value="1"/>
</dbReference>
<dbReference type="EnsemblMetazoa" id="XM_012206498.1">
    <property type="protein sequence ID" value="XP_012061888.1"/>
    <property type="gene ID" value="LOC105625157"/>
</dbReference>
<reference evidence="3" key="1">
    <citation type="journal article" date="2011" name="PLoS Genet.">
        <title>The genome sequence of the leaf-cutter ant Atta cephalotes reveals insights into its obligate symbiotic lifestyle.</title>
        <authorList>
            <person name="Suen G."/>
            <person name="Teiling C."/>
            <person name="Li L."/>
            <person name="Holt C."/>
            <person name="Abouheif E."/>
            <person name="Bornberg-Bauer E."/>
            <person name="Bouffard P."/>
            <person name="Caldera E.J."/>
            <person name="Cash E."/>
            <person name="Cavanaugh A."/>
            <person name="Denas O."/>
            <person name="Elhaik E."/>
            <person name="Fave M.J."/>
            <person name="Gadau J."/>
            <person name="Gibson J.D."/>
            <person name="Graur D."/>
            <person name="Grubbs K.J."/>
            <person name="Hagen D.E."/>
            <person name="Harkins T.T."/>
            <person name="Helmkampf M."/>
            <person name="Hu H."/>
            <person name="Johnson B.R."/>
            <person name="Kim J."/>
            <person name="Marsh S.E."/>
            <person name="Moeller J.A."/>
            <person name="Munoz-Torres M.C."/>
            <person name="Murphy M.C."/>
            <person name="Naughton M.C."/>
            <person name="Nigam S."/>
            <person name="Overson R."/>
            <person name="Rajakumar R."/>
            <person name="Reese J.T."/>
            <person name="Scott J.J."/>
            <person name="Smith C.R."/>
            <person name="Tao S."/>
            <person name="Tsutsui N.D."/>
            <person name="Viljakainen L."/>
            <person name="Wissler L."/>
            <person name="Yandell M.D."/>
            <person name="Zimmer F."/>
            <person name="Taylor J."/>
            <person name="Slater S.C."/>
            <person name="Clifton S.W."/>
            <person name="Warren W.C."/>
            <person name="Elsik C.G."/>
            <person name="Smith C.D."/>
            <person name="Weinstock G.M."/>
            <person name="Gerardo N.M."/>
            <person name="Currie C.R."/>
        </authorList>
    </citation>
    <scope>NUCLEOTIDE SEQUENCE [LARGE SCALE GENOMIC DNA]</scope>
</reference>
<protein>
    <recommendedName>
        <fullName evidence="1">Methyltransferase type 12 domain-containing protein</fullName>
    </recommendedName>
</protein>
<dbReference type="InParanoid" id="A0A158NWI0"/>
<dbReference type="AlphaFoldDB" id="A0A158NWI0"/>
<sequence length="213" mass="24624">MASPKNYSTSNKVQRYKISAIIEEFADNLMKISGKCMDIGCGPGDTTKEFLLSSINSNGQIIGTDISESMIKYANDTFKDEKRLQFDTLNIETKNLPKKYISQFNHIFSFHTLHWCNDIRQALENIYQMLHSDGTILLHLIASHKMYEVLRILARDTRFASYMPETMKNISPYQESKNPRKELKELLESIGFIVHHCSLREASYSNKKSEHFV</sequence>